<dbReference type="RefSeq" id="WP_124087610.1">
    <property type="nucleotide sequence ID" value="NZ_UXAW01000084.1"/>
</dbReference>
<evidence type="ECO:0008006" key="3">
    <source>
        <dbReference type="Google" id="ProtNLM"/>
    </source>
</evidence>
<evidence type="ECO:0000313" key="1">
    <source>
        <dbReference type="EMBL" id="VDC31416.1"/>
    </source>
</evidence>
<reference evidence="1 2" key="1">
    <citation type="submission" date="2018-11" db="EMBL/GenBank/DDBJ databases">
        <authorList>
            <person name="Criscuolo A."/>
        </authorList>
    </citation>
    <scope>NUCLEOTIDE SEQUENCE [LARGE SCALE GENOMIC DNA]</scope>
    <source>
        <strain evidence="1">ACIP111625</strain>
    </source>
</reference>
<dbReference type="PIRSF" id="PIRSF030771">
    <property type="entry name" value="UCP030771"/>
    <property type="match status" value="1"/>
</dbReference>
<accession>A0A3P5XMC4</accession>
<organism evidence="1 2">
    <name type="scientific">Pseudogemmobacter humi</name>
    <dbReference type="NCBI Taxonomy" id="2483812"/>
    <lineage>
        <taxon>Bacteria</taxon>
        <taxon>Pseudomonadati</taxon>
        <taxon>Pseudomonadota</taxon>
        <taxon>Alphaproteobacteria</taxon>
        <taxon>Rhodobacterales</taxon>
        <taxon>Paracoccaceae</taxon>
        <taxon>Pseudogemmobacter</taxon>
    </lineage>
</organism>
<dbReference type="OrthoDB" id="5365964at2"/>
<proteinExistence type="predicted"/>
<dbReference type="Proteomes" id="UP000277498">
    <property type="component" value="Unassembled WGS sequence"/>
</dbReference>
<evidence type="ECO:0000313" key="2">
    <source>
        <dbReference type="Proteomes" id="UP000277498"/>
    </source>
</evidence>
<dbReference type="InterPro" id="IPR011231">
    <property type="entry name" value="Phage_VT1-Sakai_H0018"/>
</dbReference>
<dbReference type="AlphaFoldDB" id="A0A3P5XMC4"/>
<sequence>MRNYIMPGEHLTITAAAPITSGQLVVVGDIVGVAQGDAEIGDDVVIVRRGIFELPKTSAQAWTVGAKVYWDAGNSLVTTTASGNKLIGAAAGVAANPSSFGLVLLDGVIR</sequence>
<protein>
    <recommendedName>
        <fullName evidence="3">DUF2190 family protein</fullName>
    </recommendedName>
</protein>
<dbReference type="Pfam" id="PF09956">
    <property type="entry name" value="Phage_cement_2"/>
    <property type="match status" value="1"/>
</dbReference>
<keyword evidence="2" id="KW-1185">Reference proteome</keyword>
<dbReference type="EMBL" id="UXAW01000084">
    <property type="protein sequence ID" value="VDC31416.1"/>
    <property type="molecule type" value="Genomic_DNA"/>
</dbReference>
<name>A0A3P5XMC4_9RHOB</name>
<gene>
    <name evidence="1" type="ORF">XINFAN_02881</name>
</gene>